<evidence type="ECO:0000256" key="1">
    <source>
        <dbReference type="SAM" id="MobiDB-lite"/>
    </source>
</evidence>
<name>A0A0C2S5P2_AMAMK</name>
<feature type="region of interest" description="Disordered" evidence="1">
    <location>
        <begin position="1"/>
        <end position="25"/>
    </location>
</feature>
<proteinExistence type="predicted"/>
<dbReference type="AlphaFoldDB" id="A0A0C2S5P2"/>
<reference evidence="2 3" key="1">
    <citation type="submission" date="2014-04" db="EMBL/GenBank/DDBJ databases">
        <title>Evolutionary Origins and Diversification of the Mycorrhizal Mutualists.</title>
        <authorList>
            <consortium name="DOE Joint Genome Institute"/>
            <consortium name="Mycorrhizal Genomics Consortium"/>
            <person name="Kohler A."/>
            <person name="Kuo A."/>
            <person name="Nagy L.G."/>
            <person name="Floudas D."/>
            <person name="Copeland A."/>
            <person name="Barry K.W."/>
            <person name="Cichocki N."/>
            <person name="Veneault-Fourrey C."/>
            <person name="LaButti K."/>
            <person name="Lindquist E.A."/>
            <person name="Lipzen A."/>
            <person name="Lundell T."/>
            <person name="Morin E."/>
            <person name="Murat C."/>
            <person name="Riley R."/>
            <person name="Ohm R."/>
            <person name="Sun H."/>
            <person name="Tunlid A."/>
            <person name="Henrissat B."/>
            <person name="Grigoriev I.V."/>
            <person name="Hibbett D.S."/>
            <person name="Martin F."/>
        </authorList>
    </citation>
    <scope>NUCLEOTIDE SEQUENCE [LARGE SCALE GENOMIC DNA]</scope>
    <source>
        <strain evidence="2 3">Koide BX008</strain>
    </source>
</reference>
<evidence type="ECO:0000313" key="3">
    <source>
        <dbReference type="Proteomes" id="UP000054549"/>
    </source>
</evidence>
<dbReference type="InParanoid" id="A0A0C2S5P2"/>
<accession>A0A0C2S5P2</accession>
<dbReference type="Proteomes" id="UP000054549">
    <property type="component" value="Unassembled WGS sequence"/>
</dbReference>
<sequence length="62" mass="6772">MRPRALSQRTQLTSSQDNEPQRMTSGTGSLVIDQLLFLVITLRHLSQICVGDKGAMNEPSGS</sequence>
<organism evidence="2 3">
    <name type="scientific">Amanita muscaria (strain Koide BX008)</name>
    <dbReference type="NCBI Taxonomy" id="946122"/>
    <lineage>
        <taxon>Eukaryota</taxon>
        <taxon>Fungi</taxon>
        <taxon>Dikarya</taxon>
        <taxon>Basidiomycota</taxon>
        <taxon>Agaricomycotina</taxon>
        <taxon>Agaricomycetes</taxon>
        <taxon>Agaricomycetidae</taxon>
        <taxon>Agaricales</taxon>
        <taxon>Pluteineae</taxon>
        <taxon>Amanitaceae</taxon>
        <taxon>Amanita</taxon>
    </lineage>
</organism>
<feature type="compositionally biased region" description="Polar residues" evidence="1">
    <location>
        <begin position="7"/>
        <end position="25"/>
    </location>
</feature>
<evidence type="ECO:0000313" key="2">
    <source>
        <dbReference type="EMBL" id="KIL58040.1"/>
    </source>
</evidence>
<gene>
    <name evidence="2" type="ORF">M378DRAFT_171093</name>
</gene>
<dbReference type="EMBL" id="KN818349">
    <property type="protein sequence ID" value="KIL58040.1"/>
    <property type="molecule type" value="Genomic_DNA"/>
</dbReference>
<protein>
    <submittedName>
        <fullName evidence="2">Uncharacterized protein</fullName>
    </submittedName>
</protein>
<keyword evidence="3" id="KW-1185">Reference proteome</keyword>
<dbReference type="HOGENOM" id="CLU_2903694_0_0_1"/>